<protein>
    <submittedName>
        <fullName evidence="3">Uncharacterized protein</fullName>
    </submittedName>
</protein>
<keyword evidence="4" id="KW-1185">Reference proteome</keyword>
<dbReference type="PROSITE" id="PS51642">
    <property type="entry name" value="HEMOPEXIN_2"/>
    <property type="match status" value="1"/>
</dbReference>
<dbReference type="Gene3D" id="2.110.10.10">
    <property type="entry name" value="Hemopexin-like domain"/>
    <property type="match status" value="1"/>
</dbReference>
<evidence type="ECO:0000256" key="2">
    <source>
        <dbReference type="SAM" id="SignalP"/>
    </source>
</evidence>
<comment type="caution">
    <text evidence="3">The sequence shown here is derived from an EMBL/GenBank/DDBJ whole genome shotgun (WGS) entry which is preliminary data.</text>
</comment>
<feature type="repeat" description="Hemopexin" evidence="1">
    <location>
        <begin position="33"/>
        <end position="84"/>
    </location>
</feature>
<dbReference type="InterPro" id="IPR036375">
    <property type="entry name" value="Hemopexin-like_dom_sf"/>
</dbReference>
<keyword evidence="2" id="KW-0732">Signal</keyword>
<proteinExistence type="predicted"/>
<sequence>MKDLTALFVKLCVLQIYFSLNVKAKQIDSYCDDPYIDAIMWSFRENQTENDIIYIFRGQHFWKYNLMTGDLWDEKLIKQVWPDVKLPVTAISRFQADESVGKAVCENIIIVSRLEYWIYDCKEEYESNQTLRLTGIDCAEKYKK</sequence>
<feature type="chain" id="PRO_5019268893" evidence="2">
    <location>
        <begin position="25"/>
        <end position="144"/>
    </location>
</feature>
<evidence type="ECO:0000313" key="3">
    <source>
        <dbReference type="EMBL" id="RWS10638.1"/>
    </source>
</evidence>
<organism evidence="3 4">
    <name type="scientific">Dinothrombium tinctorium</name>
    <dbReference type="NCBI Taxonomy" id="1965070"/>
    <lineage>
        <taxon>Eukaryota</taxon>
        <taxon>Metazoa</taxon>
        <taxon>Ecdysozoa</taxon>
        <taxon>Arthropoda</taxon>
        <taxon>Chelicerata</taxon>
        <taxon>Arachnida</taxon>
        <taxon>Acari</taxon>
        <taxon>Acariformes</taxon>
        <taxon>Trombidiformes</taxon>
        <taxon>Prostigmata</taxon>
        <taxon>Anystina</taxon>
        <taxon>Parasitengona</taxon>
        <taxon>Trombidioidea</taxon>
        <taxon>Trombidiidae</taxon>
        <taxon>Dinothrombium</taxon>
    </lineage>
</organism>
<gene>
    <name evidence="3" type="ORF">B4U79_18072</name>
</gene>
<dbReference type="SUPFAM" id="SSF50923">
    <property type="entry name" value="Hemopexin-like domain"/>
    <property type="match status" value="1"/>
</dbReference>
<evidence type="ECO:0000256" key="1">
    <source>
        <dbReference type="PROSITE-ProRule" id="PRU01011"/>
    </source>
</evidence>
<dbReference type="AlphaFoldDB" id="A0A443R5U7"/>
<dbReference type="InterPro" id="IPR018487">
    <property type="entry name" value="Hemopexin-like_repeat"/>
</dbReference>
<name>A0A443R5U7_9ACAR</name>
<accession>A0A443R5U7</accession>
<evidence type="ECO:0000313" key="4">
    <source>
        <dbReference type="Proteomes" id="UP000285301"/>
    </source>
</evidence>
<reference evidence="3 4" key="1">
    <citation type="journal article" date="2018" name="Gigascience">
        <title>Genomes of trombidid mites reveal novel predicted allergens and laterally-transferred genes associated with secondary metabolism.</title>
        <authorList>
            <person name="Dong X."/>
            <person name="Chaisiri K."/>
            <person name="Xia D."/>
            <person name="Armstrong S.D."/>
            <person name="Fang Y."/>
            <person name="Donnelly M.J."/>
            <person name="Kadowaki T."/>
            <person name="McGarry J.W."/>
            <person name="Darby A.C."/>
            <person name="Makepeace B.L."/>
        </authorList>
    </citation>
    <scope>NUCLEOTIDE SEQUENCE [LARGE SCALE GENOMIC DNA]</scope>
    <source>
        <strain evidence="3">UoL-WK</strain>
    </source>
</reference>
<dbReference type="EMBL" id="NCKU01002027">
    <property type="protein sequence ID" value="RWS10638.1"/>
    <property type="molecule type" value="Genomic_DNA"/>
</dbReference>
<dbReference type="Proteomes" id="UP000285301">
    <property type="component" value="Unassembled WGS sequence"/>
</dbReference>
<feature type="signal peptide" evidence="2">
    <location>
        <begin position="1"/>
        <end position="24"/>
    </location>
</feature>